<dbReference type="RefSeq" id="XP_065673998.1">
    <property type="nucleotide sequence ID" value="XM_065817926.1"/>
</dbReference>
<accession>A0ABM4DHP1</accession>
<proteinExistence type="predicted"/>
<dbReference type="RefSeq" id="XP_065673996.1">
    <property type="nucleotide sequence ID" value="XM_065817924.1"/>
</dbReference>
<evidence type="ECO:0000313" key="2">
    <source>
        <dbReference type="RefSeq" id="XP_065673996.1"/>
    </source>
</evidence>
<dbReference type="PANTHER" id="PTHR19446">
    <property type="entry name" value="REVERSE TRANSCRIPTASES"/>
    <property type="match status" value="1"/>
</dbReference>
<evidence type="ECO:0000313" key="3">
    <source>
        <dbReference type="RefSeq" id="XP_065673998.1"/>
    </source>
</evidence>
<evidence type="ECO:0000313" key="1">
    <source>
        <dbReference type="Proteomes" id="UP001652625"/>
    </source>
</evidence>
<dbReference type="GeneID" id="136090948"/>
<reference evidence="2 3" key="1">
    <citation type="submission" date="2025-05" db="UniProtKB">
        <authorList>
            <consortium name="RefSeq"/>
        </authorList>
    </citation>
    <scope>IDENTIFICATION</scope>
</reference>
<sequence length="198" mass="22307">MIYDPIKISESFNSFFVSVPGELQKKIHSFNNDFNKYLKNPNLKSIFIKPTDKNEVFSNIHSLNDSKASGPNSVPIPIFKALANDISPVLFELFNLSFITGVFPDILKTASVIPIHKKDSKIECNSYRPISLLNVSKLLEKLMYSRIYNFLNSSLCFHIRQFGFCSNHSTSHALISITEMIRGAIDSGSFTCGVFIDL</sequence>
<gene>
    <name evidence="3" type="primary">LOC136090948</name>
    <name evidence="2" type="synonym">LOC136090946</name>
</gene>
<protein>
    <submittedName>
        <fullName evidence="2">Uncharacterized protein LOC136090946</fullName>
    </submittedName>
    <submittedName>
        <fullName evidence="3">Uncharacterized protein LOC136090948</fullName>
    </submittedName>
</protein>
<keyword evidence="1" id="KW-1185">Reference proteome</keyword>
<dbReference type="Proteomes" id="UP001652625">
    <property type="component" value="Chromosome 14"/>
</dbReference>
<organism evidence="1 3">
    <name type="scientific">Hydra vulgaris</name>
    <name type="common">Hydra</name>
    <name type="synonym">Hydra attenuata</name>
    <dbReference type="NCBI Taxonomy" id="6087"/>
    <lineage>
        <taxon>Eukaryota</taxon>
        <taxon>Metazoa</taxon>
        <taxon>Cnidaria</taxon>
        <taxon>Hydrozoa</taxon>
        <taxon>Hydroidolina</taxon>
        <taxon>Anthoathecata</taxon>
        <taxon>Aplanulata</taxon>
        <taxon>Hydridae</taxon>
        <taxon>Hydra</taxon>
    </lineage>
</organism>
<name>A0ABM4DHP1_HYDVU</name>